<name>A0A0E0D667_9ORYZ</name>
<protein>
    <submittedName>
        <fullName evidence="1">Uncharacterized protein</fullName>
    </submittedName>
</protein>
<reference evidence="1" key="2">
    <citation type="submission" date="2018-05" db="EMBL/GenBank/DDBJ databases">
        <title>OmerRS3 (Oryza meridionalis Reference Sequence Version 3).</title>
        <authorList>
            <person name="Zhang J."/>
            <person name="Kudrna D."/>
            <person name="Lee S."/>
            <person name="Talag J."/>
            <person name="Welchert J."/>
            <person name="Wing R.A."/>
        </authorList>
    </citation>
    <scope>NUCLEOTIDE SEQUENCE [LARGE SCALE GENOMIC DNA]</scope>
    <source>
        <strain evidence="1">cv. OR44</strain>
    </source>
</reference>
<dbReference type="HOGENOM" id="CLU_2149889_0_0_1"/>
<dbReference type="AlphaFoldDB" id="A0A0E0D667"/>
<dbReference type="Gramene" id="OMERI03G29710.1">
    <property type="protein sequence ID" value="OMERI03G29710.1"/>
    <property type="gene ID" value="OMERI03G29710"/>
</dbReference>
<dbReference type="EnsemblPlants" id="OMERI03G29710.1">
    <property type="protein sequence ID" value="OMERI03G29710.1"/>
    <property type="gene ID" value="OMERI03G29710"/>
</dbReference>
<evidence type="ECO:0000313" key="1">
    <source>
        <dbReference type="EnsemblPlants" id="OMERI03G29710.1"/>
    </source>
</evidence>
<evidence type="ECO:0000313" key="2">
    <source>
        <dbReference type="Proteomes" id="UP000008021"/>
    </source>
</evidence>
<accession>A0A0E0D667</accession>
<organism evidence="1">
    <name type="scientific">Oryza meridionalis</name>
    <dbReference type="NCBI Taxonomy" id="40149"/>
    <lineage>
        <taxon>Eukaryota</taxon>
        <taxon>Viridiplantae</taxon>
        <taxon>Streptophyta</taxon>
        <taxon>Embryophyta</taxon>
        <taxon>Tracheophyta</taxon>
        <taxon>Spermatophyta</taxon>
        <taxon>Magnoliopsida</taxon>
        <taxon>Liliopsida</taxon>
        <taxon>Poales</taxon>
        <taxon>Poaceae</taxon>
        <taxon>BOP clade</taxon>
        <taxon>Oryzoideae</taxon>
        <taxon>Oryzeae</taxon>
        <taxon>Oryzinae</taxon>
        <taxon>Oryza</taxon>
    </lineage>
</organism>
<dbReference type="Proteomes" id="UP000008021">
    <property type="component" value="Chromosome 3"/>
</dbReference>
<proteinExistence type="predicted"/>
<keyword evidence="2" id="KW-1185">Reference proteome</keyword>
<reference evidence="1" key="1">
    <citation type="submission" date="2015-04" db="UniProtKB">
        <authorList>
            <consortium name="EnsemblPlants"/>
        </authorList>
    </citation>
    <scope>IDENTIFICATION</scope>
</reference>
<sequence length="112" mass="13140">MGLERTWYLEIAQPEESDHHIKLDISIYTKACMKDNYSTEKQCEKEEEEEQKQGLFGCVHVRISVLQMRDFSLIGVSPAVKRQQDEHTHIQDAELLVTCTFEKYQYSELEIA</sequence>